<proteinExistence type="predicted"/>
<comment type="caution">
    <text evidence="1">The sequence shown here is derived from an EMBL/GenBank/DDBJ whole genome shotgun (WGS) entry which is preliminary data.</text>
</comment>
<reference evidence="1 2" key="1">
    <citation type="submission" date="2019-05" db="EMBL/GenBank/DDBJ databases">
        <title>Genomic analysis of Lentibacillus sp. NKC220-2.</title>
        <authorList>
            <person name="Oh Y.J."/>
        </authorList>
    </citation>
    <scope>NUCLEOTIDE SEQUENCE [LARGE SCALE GENOMIC DNA]</scope>
    <source>
        <strain evidence="1 2">NKC220-2</strain>
    </source>
</reference>
<gene>
    <name evidence="1" type="ORF">FFL34_06095</name>
</gene>
<evidence type="ECO:0000313" key="1">
    <source>
        <dbReference type="EMBL" id="TMN21734.1"/>
    </source>
</evidence>
<name>A0A5S3QII6_9BACI</name>
<evidence type="ECO:0000313" key="2">
    <source>
        <dbReference type="Proteomes" id="UP000306980"/>
    </source>
</evidence>
<dbReference type="OrthoDB" id="9976500at2"/>
<sequence length="140" mass="16630">MNSKNSFPKKKNTAFIKAIATKFPDINLDFGREEGYSIYLEEIPNKRWMMVDMNDSPNEATPELIIAIDIKTNDIREEDIEILTQIPLRKKGQKETSFWLTKNRDSIRLRFCQDEHYAYDFEKGSFLDFVERTYISFKSR</sequence>
<organism evidence="1 2">
    <name type="scientific">Lentibacillus cibarius</name>
    <dbReference type="NCBI Taxonomy" id="2583219"/>
    <lineage>
        <taxon>Bacteria</taxon>
        <taxon>Bacillati</taxon>
        <taxon>Bacillota</taxon>
        <taxon>Bacilli</taxon>
        <taxon>Bacillales</taxon>
        <taxon>Bacillaceae</taxon>
        <taxon>Lentibacillus</taxon>
    </lineage>
</organism>
<accession>A0A5S3QII6</accession>
<dbReference type="AlphaFoldDB" id="A0A5S3QII6"/>
<protein>
    <submittedName>
        <fullName evidence="1">Uncharacterized protein</fullName>
    </submittedName>
</protein>
<dbReference type="RefSeq" id="WP_138602435.1">
    <property type="nucleotide sequence ID" value="NZ_VCIA01000001.1"/>
</dbReference>
<dbReference type="Proteomes" id="UP000306980">
    <property type="component" value="Unassembled WGS sequence"/>
</dbReference>
<dbReference type="EMBL" id="VCIA01000001">
    <property type="protein sequence ID" value="TMN21734.1"/>
    <property type="molecule type" value="Genomic_DNA"/>
</dbReference>